<dbReference type="Gene3D" id="3.40.50.300">
    <property type="entry name" value="P-loop containing nucleotide triphosphate hydrolases"/>
    <property type="match status" value="1"/>
</dbReference>
<dbReference type="Proteomes" id="UP000199459">
    <property type="component" value="Unassembled WGS sequence"/>
</dbReference>
<evidence type="ECO:0000313" key="14">
    <source>
        <dbReference type="Proteomes" id="UP000199459"/>
    </source>
</evidence>
<dbReference type="AlphaFoldDB" id="A0A1H8AJW7"/>
<keyword evidence="4" id="KW-0547">Nucleotide-binding</keyword>
<dbReference type="GO" id="GO:0045259">
    <property type="term" value="C:proton-transporting ATP synthase complex"/>
    <property type="evidence" value="ECO:0007669"/>
    <property type="project" value="UniProtKB-KW"/>
</dbReference>
<dbReference type="Gene3D" id="1.10.1140.10">
    <property type="entry name" value="Bovine Mitochondrial F1-atpase, Atp Synthase Beta Chain, Chain D, domain 3"/>
    <property type="match status" value="1"/>
</dbReference>
<dbReference type="SUPFAM" id="SSF52540">
    <property type="entry name" value="P-loop containing nucleoside triphosphate hydrolases"/>
    <property type="match status" value="1"/>
</dbReference>
<keyword evidence="6" id="KW-0067">ATP-binding</keyword>
<dbReference type="InterPro" id="IPR036121">
    <property type="entry name" value="ATPase_F1/V1/A1_a/bsu_N_sf"/>
</dbReference>
<keyword evidence="10" id="KW-0139">CF(1)</keyword>
<comment type="subcellular location">
    <subcellularLocation>
        <location evidence="1">Membrane</location>
    </subcellularLocation>
</comment>
<keyword evidence="3" id="KW-0813">Transport</keyword>
<dbReference type="NCBIfam" id="TIGR01039">
    <property type="entry name" value="atpD"/>
    <property type="match status" value="1"/>
</dbReference>
<dbReference type="InterPro" id="IPR004100">
    <property type="entry name" value="ATPase_F1/V1/A1_a/bsu_N"/>
</dbReference>
<dbReference type="InterPro" id="IPR005722">
    <property type="entry name" value="ATP_synth_F1_bsu"/>
</dbReference>
<proteinExistence type="inferred from homology"/>
<reference evidence="13 14" key="1">
    <citation type="submission" date="2016-10" db="EMBL/GenBank/DDBJ databases">
        <authorList>
            <person name="de Groot N.N."/>
        </authorList>
    </citation>
    <scope>NUCLEOTIDE SEQUENCE [LARGE SCALE GENOMIC DNA]</scope>
    <source>
        <strain evidence="13 14">Nm22</strain>
    </source>
</reference>
<keyword evidence="7" id="KW-1278">Translocase</keyword>
<dbReference type="Pfam" id="PF02874">
    <property type="entry name" value="ATP-synt_ab_N"/>
    <property type="match status" value="1"/>
</dbReference>
<keyword evidence="11" id="KW-0066">ATP synthesis</keyword>
<dbReference type="Pfam" id="PF00006">
    <property type="entry name" value="ATP-synt_ab"/>
    <property type="match status" value="1"/>
</dbReference>
<dbReference type="Pfam" id="PF22919">
    <property type="entry name" value="ATP-synt_VA_C"/>
    <property type="match status" value="1"/>
</dbReference>
<dbReference type="GO" id="GO:0005524">
    <property type="term" value="F:ATP binding"/>
    <property type="evidence" value="ECO:0007669"/>
    <property type="project" value="UniProtKB-KW"/>
</dbReference>
<comment type="similarity">
    <text evidence="2">Belongs to the ATPase alpha/beta chains family.</text>
</comment>
<evidence type="ECO:0000256" key="7">
    <source>
        <dbReference type="ARBA" id="ARBA00022967"/>
    </source>
</evidence>
<dbReference type="GO" id="GO:0046933">
    <property type="term" value="F:proton-transporting ATP synthase activity, rotational mechanism"/>
    <property type="evidence" value="ECO:0007669"/>
    <property type="project" value="InterPro"/>
</dbReference>
<name>A0A1H8AJW7_9PROT</name>
<dbReference type="InterPro" id="IPR055190">
    <property type="entry name" value="ATP-synt_VA_C"/>
</dbReference>
<keyword evidence="9" id="KW-0472">Membrane</keyword>
<dbReference type="InterPro" id="IPR027417">
    <property type="entry name" value="P-loop_NTPase"/>
</dbReference>
<sequence length="522" mass="58199">MLNISEFLKGADYTAIHIEAKHHAFNVRITAIAFCLYTVTSLRYNKAFAHTNPRYTIMEQMVQAIENSTTPIGHIEEVHGPVVDIVCERLPPLHQALFCNSDHQHYLFEVYRHLDAQRARAIALHSTSGLKRGITVFDSGGPLRVPVTQDCLSRILDMFGMPLDDKPPLKTTEMRNIIAPPALLSETVPASEILESGIKVIDLLCPFIKGGKTGLFGGAGVGKTVLIMEFMHAIVNLHQGVSVFAGVGERIREGHELWHEMREAGVMPQTLMLFGQMDESPGIRFRVGLSALTYAEYLRDSMHKEILLLMDNVFRFVQAGSEISGLLGRMPATVGYQPTLMSEVAELQERIISTHRGNITAVEAVYVPADDMTDPAVSTILSHLDTTIILSRNQAAKGIYPAVDPLSSSSKMMDRVFLGNRHYEVAERVREHLARYQELEDMIAMMGMEALSEKDQRIVMRARKLQRYLTQPFHVMGSHSGIQGASVKLEQTLTDCEAFLRGDFDTVPEEQCYMRGTMGALS</sequence>
<dbReference type="InterPro" id="IPR003593">
    <property type="entry name" value="AAA+_ATPase"/>
</dbReference>
<dbReference type="SUPFAM" id="SSF47917">
    <property type="entry name" value="C-terminal domain of alpha and beta subunits of F1 ATP synthase"/>
    <property type="match status" value="1"/>
</dbReference>
<evidence type="ECO:0000259" key="12">
    <source>
        <dbReference type="SMART" id="SM00382"/>
    </source>
</evidence>
<keyword evidence="5" id="KW-0375">Hydrogen ion transport</keyword>
<dbReference type="CDD" id="cd01133">
    <property type="entry name" value="F1-ATPase_beta_CD"/>
    <property type="match status" value="1"/>
</dbReference>
<evidence type="ECO:0000256" key="1">
    <source>
        <dbReference type="ARBA" id="ARBA00004370"/>
    </source>
</evidence>
<dbReference type="InterPro" id="IPR000194">
    <property type="entry name" value="ATPase_F1/V1/A1_a/bsu_nucl-bd"/>
</dbReference>
<dbReference type="STRING" id="917.SAMN05216326_12345"/>
<dbReference type="PANTHER" id="PTHR15184:SF71">
    <property type="entry name" value="ATP SYNTHASE SUBUNIT BETA, MITOCHONDRIAL"/>
    <property type="match status" value="1"/>
</dbReference>
<evidence type="ECO:0000256" key="4">
    <source>
        <dbReference type="ARBA" id="ARBA00022741"/>
    </source>
</evidence>
<evidence type="ECO:0000256" key="3">
    <source>
        <dbReference type="ARBA" id="ARBA00022448"/>
    </source>
</evidence>
<dbReference type="SUPFAM" id="SSF50615">
    <property type="entry name" value="N-terminal domain of alpha and beta subunits of F1 ATP synthase"/>
    <property type="match status" value="1"/>
</dbReference>
<feature type="domain" description="AAA+ ATPase" evidence="12">
    <location>
        <begin position="209"/>
        <end position="422"/>
    </location>
</feature>
<gene>
    <name evidence="13" type="ORF">SAMN05216325_101148</name>
</gene>
<evidence type="ECO:0000256" key="2">
    <source>
        <dbReference type="ARBA" id="ARBA00008936"/>
    </source>
</evidence>
<evidence type="ECO:0000256" key="5">
    <source>
        <dbReference type="ARBA" id="ARBA00022781"/>
    </source>
</evidence>
<evidence type="ECO:0000256" key="10">
    <source>
        <dbReference type="ARBA" id="ARBA00023196"/>
    </source>
</evidence>
<evidence type="ECO:0000313" key="13">
    <source>
        <dbReference type="EMBL" id="SEM70089.1"/>
    </source>
</evidence>
<organism evidence="13 14">
    <name type="scientific">Nitrosomonas marina</name>
    <dbReference type="NCBI Taxonomy" id="917"/>
    <lineage>
        <taxon>Bacteria</taxon>
        <taxon>Pseudomonadati</taxon>
        <taxon>Pseudomonadota</taxon>
        <taxon>Betaproteobacteria</taxon>
        <taxon>Nitrosomonadales</taxon>
        <taxon>Nitrosomonadaceae</taxon>
        <taxon>Nitrosomonas</taxon>
    </lineage>
</organism>
<dbReference type="InterPro" id="IPR050053">
    <property type="entry name" value="ATPase_alpha/beta_chains"/>
</dbReference>
<keyword evidence="8" id="KW-0406">Ion transport</keyword>
<dbReference type="FunFam" id="3.40.50.300:FF:001630">
    <property type="entry name" value="ATP synthase subunit beta"/>
    <property type="match status" value="1"/>
</dbReference>
<evidence type="ECO:0000256" key="8">
    <source>
        <dbReference type="ARBA" id="ARBA00023065"/>
    </source>
</evidence>
<protein>
    <submittedName>
        <fullName evidence="13">F-type H+-transporting ATPase subunit beta</fullName>
    </submittedName>
</protein>
<evidence type="ECO:0000256" key="6">
    <source>
        <dbReference type="ARBA" id="ARBA00022840"/>
    </source>
</evidence>
<dbReference type="EMBL" id="FOCP01000001">
    <property type="protein sequence ID" value="SEM70089.1"/>
    <property type="molecule type" value="Genomic_DNA"/>
</dbReference>
<evidence type="ECO:0000256" key="9">
    <source>
        <dbReference type="ARBA" id="ARBA00023136"/>
    </source>
</evidence>
<accession>A0A1H8AJW7</accession>
<evidence type="ECO:0000256" key="11">
    <source>
        <dbReference type="ARBA" id="ARBA00023310"/>
    </source>
</evidence>
<dbReference type="SMART" id="SM00382">
    <property type="entry name" value="AAA"/>
    <property type="match status" value="1"/>
</dbReference>
<dbReference type="InterPro" id="IPR024034">
    <property type="entry name" value="ATPase_F1/V1_b/a_C"/>
</dbReference>
<dbReference type="Gene3D" id="2.40.10.170">
    <property type="match status" value="1"/>
</dbReference>
<dbReference type="PANTHER" id="PTHR15184">
    <property type="entry name" value="ATP SYNTHASE"/>
    <property type="match status" value="1"/>
</dbReference>